<dbReference type="InterPro" id="IPR001030">
    <property type="entry name" value="Acoase/IPM_deHydtase_lsu_aba"/>
</dbReference>
<proteinExistence type="predicted"/>
<evidence type="ECO:0000313" key="8">
    <source>
        <dbReference type="Proteomes" id="UP001549291"/>
    </source>
</evidence>
<dbReference type="PANTHER" id="PTHR43822">
    <property type="entry name" value="HOMOACONITASE, MITOCHONDRIAL-RELATED"/>
    <property type="match status" value="1"/>
</dbReference>
<dbReference type="RefSeq" id="WP_354270132.1">
    <property type="nucleotide sequence ID" value="NZ_JBEPTQ010000002.1"/>
</dbReference>
<dbReference type="InterPro" id="IPR015931">
    <property type="entry name" value="Acnase/IPM_dHydase_lsu_aba_1/3"/>
</dbReference>
<keyword evidence="3" id="KW-0408">Iron</keyword>
<evidence type="ECO:0000313" key="7">
    <source>
        <dbReference type="EMBL" id="MET4720224.1"/>
    </source>
</evidence>
<keyword evidence="4" id="KW-0411">Iron-sulfur</keyword>
<evidence type="ECO:0000256" key="4">
    <source>
        <dbReference type="ARBA" id="ARBA00023014"/>
    </source>
</evidence>
<dbReference type="Pfam" id="PF00330">
    <property type="entry name" value="Aconitase"/>
    <property type="match status" value="1"/>
</dbReference>
<evidence type="ECO:0000256" key="5">
    <source>
        <dbReference type="ARBA" id="ARBA00023239"/>
    </source>
</evidence>
<dbReference type="InterPro" id="IPR050067">
    <property type="entry name" value="IPM_dehydratase_rel_enz"/>
</dbReference>
<reference evidence="7 8" key="1">
    <citation type="submission" date="2024-06" db="EMBL/GenBank/DDBJ databases">
        <title>Genomic Encyclopedia of Type Strains, Phase V (KMG-V): Genome sequencing to study the core and pangenomes of soil and plant-associated prokaryotes.</title>
        <authorList>
            <person name="Whitman W."/>
        </authorList>
    </citation>
    <scope>NUCLEOTIDE SEQUENCE [LARGE SCALE GENOMIC DNA]</scope>
    <source>
        <strain evidence="7 8">USDA 160</strain>
    </source>
</reference>
<protein>
    <submittedName>
        <fullName evidence="7">3-isopropylmalate/(R)-2-methylmalate dehydratase large subunit</fullName>
        <ecNumber evidence="7">4.2.1.33</ecNumber>
        <ecNumber evidence="7">4.2.1.35</ecNumber>
    </submittedName>
</protein>
<dbReference type="GO" id="GO:0047508">
    <property type="term" value="F:(R)-2-methylmalate dehydratase activity"/>
    <property type="evidence" value="ECO:0007669"/>
    <property type="project" value="UniProtKB-EC"/>
</dbReference>
<dbReference type="EMBL" id="JBEPTQ010000002">
    <property type="protein sequence ID" value="MET4720224.1"/>
    <property type="molecule type" value="Genomic_DNA"/>
</dbReference>
<dbReference type="Gene3D" id="3.30.499.10">
    <property type="entry name" value="Aconitase, domain 3"/>
    <property type="match status" value="2"/>
</dbReference>
<sequence>MAGRTISETILARKSGQDAHAGDLVVCEVDCALGTDGSVPMALDYFKAMGGENVRDAGRLVFALDHYVPPTSPQTIELHRVIRDFARRFSVTLHEAGEGIGHQLIVETGRALPGGLVVGADSHAVTYGALNCFATGIGSSDLAAVMLCGRIWLRVPDSIRVVLTGQLPGGVYAKDIALALAGMLGADGAAYQALEFAGPGVASLALEDRLVLSNLAVEMGAKTGIFPADAETVAYLQGRTGQAFEPVAADPDAHYSRTVEIALDALTPQIALPHLVDQVVALEDAAGTPVQMVYLGTCTGGRLRDFHQALAVLEAGGGVAPGVQLVVTPATDDIRRQDVASDGSLIRSMGTLAYLC</sequence>
<organism evidence="7 8">
    <name type="scientific">Bradyrhizobium japonicum</name>
    <dbReference type="NCBI Taxonomy" id="375"/>
    <lineage>
        <taxon>Bacteria</taxon>
        <taxon>Pseudomonadati</taxon>
        <taxon>Pseudomonadota</taxon>
        <taxon>Alphaproteobacteria</taxon>
        <taxon>Hyphomicrobiales</taxon>
        <taxon>Nitrobacteraceae</taxon>
        <taxon>Bradyrhizobium</taxon>
    </lineage>
</organism>
<dbReference type="EC" id="4.2.1.35" evidence="7"/>
<accession>A0ABV2RTJ4</accession>
<dbReference type="EC" id="4.2.1.33" evidence="7"/>
<dbReference type="SUPFAM" id="SSF53732">
    <property type="entry name" value="Aconitase iron-sulfur domain"/>
    <property type="match status" value="1"/>
</dbReference>
<dbReference type="PANTHER" id="PTHR43822:SF2">
    <property type="entry name" value="HOMOACONITASE, MITOCHONDRIAL"/>
    <property type="match status" value="1"/>
</dbReference>
<keyword evidence="8" id="KW-1185">Reference proteome</keyword>
<dbReference type="Proteomes" id="UP001549291">
    <property type="component" value="Unassembled WGS sequence"/>
</dbReference>
<evidence type="ECO:0000259" key="6">
    <source>
        <dbReference type="Pfam" id="PF00330"/>
    </source>
</evidence>
<gene>
    <name evidence="7" type="ORF">ABIF63_004330</name>
</gene>
<evidence type="ECO:0000256" key="3">
    <source>
        <dbReference type="ARBA" id="ARBA00023004"/>
    </source>
</evidence>
<keyword evidence="5 7" id="KW-0456">Lyase</keyword>
<comment type="subunit">
    <text evidence="1">Heterodimer of LeuC and LeuD.</text>
</comment>
<feature type="domain" description="Aconitase/3-isopropylmalate dehydratase large subunit alpha/beta/alpha" evidence="6">
    <location>
        <begin position="20"/>
        <end position="337"/>
    </location>
</feature>
<comment type="caution">
    <text evidence="7">The sequence shown here is derived from an EMBL/GenBank/DDBJ whole genome shotgun (WGS) entry which is preliminary data.</text>
</comment>
<keyword evidence="2" id="KW-0479">Metal-binding</keyword>
<dbReference type="InterPro" id="IPR036008">
    <property type="entry name" value="Aconitase_4Fe-4S_dom"/>
</dbReference>
<evidence type="ECO:0000256" key="2">
    <source>
        <dbReference type="ARBA" id="ARBA00022723"/>
    </source>
</evidence>
<name>A0ABV2RTJ4_BRAJP</name>
<dbReference type="GO" id="GO:0003861">
    <property type="term" value="F:3-isopropylmalate dehydratase activity"/>
    <property type="evidence" value="ECO:0007669"/>
    <property type="project" value="UniProtKB-EC"/>
</dbReference>
<dbReference type="PRINTS" id="PR00415">
    <property type="entry name" value="ACONITASE"/>
</dbReference>
<evidence type="ECO:0000256" key="1">
    <source>
        <dbReference type="ARBA" id="ARBA00011271"/>
    </source>
</evidence>